<protein>
    <submittedName>
        <fullName evidence="2">AGC-kinase C-terminal domain-containing protein</fullName>
    </submittedName>
</protein>
<organism evidence="1 2">
    <name type="scientific">Ascaris lumbricoides</name>
    <name type="common">Giant roundworm</name>
    <dbReference type="NCBI Taxonomy" id="6252"/>
    <lineage>
        <taxon>Eukaryota</taxon>
        <taxon>Metazoa</taxon>
        <taxon>Ecdysozoa</taxon>
        <taxon>Nematoda</taxon>
        <taxon>Chromadorea</taxon>
        <taxon>Rhabditida</taxon>
        <taxon>Spirurina</taxon>
        <taxon>Ascaridomorpha</taxon>
        <taxon>Ascaridoidea</taxon>
        <taxon>Ascarididae</taxon>
        <taxon>Ascaris</taxon>
    </lineage>
</organism>
<sequence length="133" mass="14868">MRDTGALVETTAVMKMSEKDLAEKEDLMQRRRHSKKRMHTVSLRRFIEPFGRFGFSSERDGSDLATERVFGRFGSKGSDVGSTSSDRAGAGNMVSADATASAIEDLMIQQAEEWCVKDDNQPKNVQFKVDGNW</sequence>
<proteinExistence type="predicted"/>
<name>A0A0M3HH33_ASCLU</name>
<dbReference type="WBParaSite" id="ALUE_0000082801-mRNA-1">
    <property type="protein sequence ID" value="ALUE_0000082801-mRNA-1"/>
    <property type="gene ID" value="ALUE_0000082801"/>
</dbReference>
<evidence type="ECO:0000313" key="2">
    <source>
        <dbReference type="WBParaSite" id="ALUE_0000082801-mRNA-1"/>
    </source>
</evidence>
<accession>A0A0M3HH33</accession>
<keyword evidence="1" id="KW-1185">Reference proteome</keyword>
<dbReference type="AlphaFoldDB" id="A0A0M3HH33"/>
<evidence type="ECO:0000313" key="1">
    <source>
        <dbReference type="Proteomes" id="UP000036681"/>
    </source>
</evidence>
<dbReference type="Proteomes" id="UP000036681">
    <property type="component" value="Unplaced"/>
</dbReference>
<reference evidence="2" key="1">
    <citation type="submission" date="2017-02" db="UniProtKB">
        <authorList>
            <consortium name="WormBaseParasite"/>
        </authorList>
    </citation>
    <scope>IDENTIFICATION</scope>
</reference>